<accession>A0A2T9YNW2</accession>
<proteinExistence type="predicted"/>
<gene>
    <name evidence="1" type="ORF">BB561_002881</name>
</gene>
<dbReference type="EMBL" id="MBFR01000104">
    <property type="protein sequence ID" value="PVU94017.1"/>
    <property type="molecule type" value="Genomic_DNA"/>
</dbReference>
<organism evidence="1 2">
    <name type="scientific">Smittium simulii</name>
    <dbReference type="NCBI Taxonomy" id="133385"/>
    <lineage>
        <taxon>Eukaryota</taxon>
        <taxon>Fungi</taxon>
        <taxon>Fungi incertae sedis</taxon>
        <taxon>Zoopagomycota</taxon>
        <taxon>Kickxellomycotina</taxon>
        <taxon>Harpellomycetes</taxon>
        <taxon>Harpellales</taxon>
        <taxon>Legeriomycetaceae</taxon>
        <taxon>Smittium</taxon>
    </lineage>
</organism>
<keyword evidence="2" id="KW-1185">Reference proteome</keyword>
<name>A0A2T9YNW2_9FUNG</name>
<evidence type="ECO:0000313" key="2">
    <source>
        <dbReference type="Proteomes" id="UP000245383"/>
    </source>
</evidence>
<protein>
    <submittedName>
        <fullName evidence="1">Uncharacterized protein</fullName>
    </submittedName>
</protein>
<comment type="caution">
    <text evidence="1">The sequence shown here is derived from an EMBL/GenBank/DDBJ whole genome shotgun (WGS) entry which is preliminary data.</text>
</comment>
<dbReference type="AlphaFoldDB" id="A0A2T9YNW2"/>
<evidence type="ECO:0000313" key="1">
    <source>
        <dbReference type="EMBL" id="PVU94017.1"/>
    </source>
</evidence>
<dbReference type="Proteomes" id="UP000245383">
    <property type="component" value="Unassembled WGS sequence"/>
</dbReference>
<sequence>MVMIYGNVYPFCVLEEQYQNCLNHCELKKSIECIDPRDYACLCSWSQAIARCYDQCSDDETKAALRIGAENTAALNCKNAEVFGPKPAIPAPSDVSIAPPTSPEQPPLPEYMGPSTPFLETKKTEELVDKKEILKGSNIATPITLGPLSSSNNASKLLGSNPTLNRTRLNGLNKDENFFESGANRTGNFTDEEMEVSSARGFNYNYVTESYSMCIYLIWVFTVLVANF</sequence>
<reference evidence="1 2" key="1">
    <citation type="journal article" date="2018" name="MBio">
        <title>Comparative Genomics Reveals the Core Gene Toolbox for the Fungus-Insect Symbiosis.</title>
        <authorList>
            <person name="Wang Y."/>
            <person name="Stata M."/>
            <person name="Wang W."/>
            <person name="Stajich J.E."/>
            <person name="White M.M."/>
            <person name="Moncalvo J.M."/>
        </authorList>
    </citation>
    <scope>NUCLEOTIDE SEQUENCE [LARGE SCALE GENOMIC DNA]</scope>
    <source>
        <strain evidence="1 2">SWE-8-4</strain>
    </source>
</reference>